<keyword evidence="2" id="KW-1185">Reference proteome</keyword>
<reference evidence="1" key="1">
    <citation type="submission" date="2016-09" db="EMBL/GenBank/DDBJ databases">
        <title>The Complete Genome of Burkholderia sprentiae wsm5005.</title>
        <authorList>
            <person name="De Meyer S."/>
            <person name="Wang P."/>
            <person name="Terpolilli J."/>
        </authorList>
    </citation>
    <scope>NUCLEOTIDE SEQUENCE [LARGE SCALE GENOMIC DNA]</scope>
    <source>
        <strain evidence="1">WSM5005</strain>
    </source>
</reference>
<protein>
    <submittedName>
        <fullName evidence="1">Uncharacterized protein</fullName>
    </submittedName>
</protein>
<accession>A0A1I9YCN6</accession>
<dbReference type="OrthoDB" id="9802640at2"/>
<reference evidence="1" key="2">
    <citation type="submission" date="2021-06" db="EMBL/GenBank/DDBJ databases">
        <authorList>
            <person name="Rogers T.H."/>
            <person name="Ramsay J.P."/>
            <person name="Wang P."/>
            <person name="Terpolilli J."/>
        </authorList>
    </citation>
    <scope>NUCLEOTIDE SEQUENCE [LARGE SCALE GENOMIC DNA]</scope>
    <source>
        <strain evidence="1">WSM5005</strain>
    </source>
</reference>
<organism evidence="1 2">
    <name type="scientific">Paraburkholderia sprentiae WSM5005</name>
    <dbReference type="NCBI Taxonomy" id="754502"/>
    <lineage>
        <taxon>Bacteria</taxon>
        <taxon>Pseudomonadati</taxon>
        <taxon>Pseudomonadota</taxon>
        <taxon>Betaproteobacteria</taxon>
        <taxon>Burkholderiales</taxon>
        <taxon>Burkholderiaceae</taxon>
        <taxon>Paraburkholderia</taxon>
    </lineage>
</organism>
<dbReference type="AlphaFoldDB" id="A0A1I9YCN6"/>
<dbReference type="KEGG" id="pspw:BJG93_00615"/>
<sequence>MNAYIFENLGPEDRKRISYLQSRDDCAQFVRNVGAKHPHLVRAARQCSVELQVTALNLESAVRRDVWSVVYAQEEALFVKHGMRRRAGNTRKAIENRGELGAVIFMVQRPGGDGFELLHSLGLADYTFEAVALRHPEHFSPEIVEAARRKLNDRRGPNAEETVA</sequence>
<name>A0A1I9YCN6_9BURK</name>
<dbReference type="Proteomes" id="UP000179860">
    <property type="component" value="Chromosome 1"/>
</dbReference>
<dbReference type="EMBL" id="CP017561">
    <property type="protein sequence ID" value="APA84069.2"/>
    <property type="molecule type" value="Genomic_DNA"/>
</dbReference>
<proteinExistence type="predicted"/>
<evidence type="ECO:0000313" key="2">
    <source>
        <dbReference type="Proteomes" id="UP000179860"/>
    </source>
</evidence>
<dbReference type="RefSeq" id="WP_154671852.1">
    <property type="nucleotide sequence ID" value="NZ_CP017561.2"/>
</dbReference>
<gene>
    <name evidence="1" type="ORF">BJG93_00615</name>
</gene>
<evidence type="ECO:0000313" key="1">
    <source>
        <dbReference type="EMBL" id="APA84069.2"/>
    </source>
</evidence>